<keyword evidence="3 10" id="KW-0812">Transmembrane</keyword>
<keyword evidence="4" id="KW-0653">Protein transport</keyword>
<feature type="domain" description="V-SNARE coiled-coil homology" evidence="12">
    <location>
        <begin position="130"/>
        <end position="190"/>
    </location>
</feature>
<evidence type="ECO:0000313" key="14">
    <source>
        <dbReference type="Proteomes" id="UP001431209"/>
    </source>
</evidence>
<evidence type="ECO:0000259" key="12">
    <source>
        <dbReference type="PROSITE" id="PS50892"/>
    </source>
</evidence>
<dbReference type="AlphaFoldDB" id="A0AAW2YU32"/>
<comment type="caution">
    <text evidence="13">The sequence shown here is derived from an EMBL/GenBank/DDBJ whole genome shotgun (WGS) entry which is preliminary data.</text>
</comment>
<keyword evidence="14" id="KW-1185">Reference proteome</keyword>
<evidence type="ECO:0000313" key="13">
    <source>
        <dbReference type="EMBL" id="KAL0480665.1"/>
    </source>
</evidence>
<evidence type="ECO:0000256" key="7">
    <source>
        <dbReference type="ARBA" id="ARBA00046280"/>
    </source>
</evidence>
<dbReference type="PROSITE" id="PS50859">
    <property type="entry name" value="LONGIN"/>
    <property type="match status" value="1"/>
</dbReference>
<proteinExistence type="inferred from homology"/>
<evidence type="ECO:0000256" key="4">
    <source>
        <dbReference type="ARBA" id="ARBA00022927"/>
    </source>
</evidence>
<evidence type="ECO:0000256" key="3">
    <source>
        <dbReference type="ARBA" id="ARBA00022692"/>
    </source>
</evidence>
<feature type="domain" description="Longin" evidence="11">
    <location>
        <begin position="22"/>
        <end position="107"/>
    </location>
</feature>
<evidence type="ECO:0000259" key="11">
    <source>
        <dbReference type="PROSITE" id="PS50859"/>
    </source>
</evidence>
<dbReference type="Gene3D" id="3.30.450.50">
    <property type="entry name" value="Longin domain"/>
    <property type="match status" value="1"/>
</dbReference>
<keyword evidence="2" id="KW-0813">Transport</keyword>
<dbReference type="Pfam" id="PF00957">
    <property type="entry name" value="Synaptobrevin"/>
    <property type="match status" value="1"/>
</dbReference>
<dbReference type="Gene3D" id="1.20.5.110">
    <property type="match status" value="1"/>
</dbReference>
<reference evidence="13 14" key="1">
    <citation type="submission" date="2024-03" db="EMBL/GenBank/DDBJ databases">
        <title>The Acrasis kona genome and developmental transcriptomes reveal deep origins of eukaryotic multicellular pathways.</title>
        <authorList>
            <person name="Sheikh S."/>
            <person name="Fu C.-J."/>
            <person name="Brown M.W."/>
            <person name="Baldauf S.L."/>
        </authorList>
    </citation>
    <scope>NUCLEOTIDE SEQUENCE [LARGE SCALE GENOMIC DNA]</scope>
    <source>
        <strain evidence="13 14">ATCC MYA-3509</strain>
    </source>
</reference>
<comment type="similarity">
    <text evidence="1">Belongs to the synaptobrevin family.</text>
</comment>
<dbReference type="InterPro" id="IPR010908">
    <property type="entry name" value="Longin_dom"/>
</dbReference>
<dbReference type="CDD" id="cd14824">
    <property type="entry name" value="Longin"/>
    <property type="match status" value="1"/>
</dbReference>
<feature type="region of interest" description="Disordered" evidence="9">
    <location>
        <begin position="223"/>
        <end position="253"/>
    </location>
</feature>
<dbReference type="Proteomes" id="UP001431209">
    <property type="component" value="Unassembled WGS sequence"/>
</dbReference>
<dbReference type="SUPFAM" id="SSF64356">
    <property type="entry name" value="SNARE-like"/>
    <property type="match status" value="1"/>
</dbReference>
<evidence type="ECO:0000256" key="1">
    <source>
        <dbReference type="ARBA" id="ARBA00008025"/>
    </source>
</evidence>
<dbReference type="PROSITE" id="PS50892">
    <property type="entry name" value="V_SNARE"/>
    <property type="match status" value="1"/>
</dbReference>
<sequence length="253" mass="28429">MVGIQYSVVAKFGDIVDPITKVVMRQGFVPAGEYPNNKPTLAETARTILANPKLKKGDHLRTLEQSTFHFHYKVSGEFCYMCISLPEFPRRITFEFLNDIETQFLRNRNIVLRNLLKDKMAYFNNTSNDQIYKLKDQIDGVKVVMIENFDKALEKGEALDRLLERSNEIVDSSHEFKKGSAKLKNAMLKRNLILVLILVIIALVVVFIIIWAGCGIPGWERCRPPATAPPAPPAPTVPPPTTTTAPPSPTPKP</sequence>
<keyword evidence="8" id="KW-0175">Coiled coil</keyword>
<dbReference type="GO" id="GO:0016192">
    <property type="term" value="P:vesicle-mediated transport"/>
    <property type="evidence" value="ECO:0007669"/>
    <property type="project" value="InterPro"/>
</dbReference>
<evidence type="ECO:0000256" key="9">
    <source>
        <dbReference type="SAM" id="MobiDB-lite"/>
    </source>
</evidence>
<evidence type="ECO:0000256" key="8">
    <source>
        <dbReference type="PROSITE-ProRule" id="PRU00290"/>
    </source>
</evidence>
<dbReference type="GO" id="GO:0005737">
    <property type="term" value="C:cytoplasm"/>
    <property type="evidence" value="ECO:0007669"/>
    <property type="project" value="UniProtKB-ARBA"/>
</dbReference>
<dbReference type="PRINTS" id="PR00219">
    <property type="entry name" value="SYNAPTOBREVN"/>
</dbReference>
<name>A0AAW2YU32_9EUKA</name>
<dbReference type="InterPro" id="IPR042855">
    <property type="entry name" value="V_SNARE_CC"/>
</dbReference>
<evidence type="ECO:0000256" key="6">
    <source>
        <dbReference type="ARBA" id="ARBA00023136"/>
    </source>
</evidence>
<dbReference type="PANTHER" id="PTHR21136">
    <property type="entry name" value="SNARE PROTEINS"/>
    <property type="match status" value="1"/>
</dbReference>
<dbReference type="InterPro" id="IPR001388">
    <property type="entry name" value="Synaptobrevin-like"/>
</dbReference>
<evidence type="ECO:0000256" key="5">
    <source>
        <dbReference type="ARBA" id="ARBA00022989"/>
    </source>
</evidence>
<dbReference type="GO" id="GO:0012505">
    <property type="term" value="C:endomembrane system"/>
    <property type="evidence" value="ECO:0007669"/>
    <property type="project" value="UniProtKB-SubCell"/>
</dbReference>
<keyword evidence="6 10" id="KW-0472">Membrane</keyword>
<dbReference type="GO" id="GO:0015031">
    <property type="term" value="P:protein transport"/>
    <property type="evidence" value="ECO:0007669"/>
    <property type="project" value="UniProtKB-KW"/>
</dbReference>
<comment type="subcellular location">
    <subcellularLocation>
        <location evidence="7">Endomembrane system</location>
        <topology evidence="7">Single-pass type IV membrane protein</topology>
    </subcellularLocation>
</comment>
<dbReference type="Pfam" id="PF13774">
    <property type="entry name" value="Longin"/>
    <property type="match status" value="1"/>
</dbReference>
<feature type="compositionally biased region" description="Pro residues" evidence="9">
    <location>
        <begin position="226"/>
        <end position="253"/>
    </location>
</feature>
<dbReference type="PANTHER" id="PTHR21136:SF168">
    <property type="entry name" value="VESICLE-ASSOCIATED MEMBRANE PROTEIN 9"/>
    <property type="match status" value="1"/>
</dbReference>
<dbReference type="SMART" id="SM01270">
    <property type="entry name" value="Longin"/>
    <property type="match status" value="1"/>
</dbReference>
<feature type="transmembrane region" description="Helical" evidence="10">
    <location>
        <begin position="192"/>
        <end position="213"/>
    </location>
</feature>
<evidence type="ECO:0000256" key="2">
    <source>
        <dbReference type="ARBA" id="ARBA00022448"/>
    </source>
</evidence>
<dbReference type="InterPro" id="IPR011012">
    <property type="entry name" value="Longin-like_dom_sf"/>
</dbReference>
<accession>A0AAW2YU32</accession>
<dbReference type="CDD" id="cd15843">
    <property type="entry name" value="R-SNARE"/>
    <property type="match status" value="1"/>
</dbReference>
<organism evidence="13 14">
    <name type="scientific">Acrasis kona</name>
    <dbReference type="NCBI Taxonomy" id="1008807"/>
    <lineage>
        <taxon>Eukaryota</taxon>
        <taxon>Discoba</taxon>
        <taxon>Heterolobosea</taxon>
        <taxon>Tetramitia</taxon>
        <taxon>Eutetramitia</taxon>
        <taxon>Acrasidae</taxon>
        <taxon>Acrasis</taxon>
    </lineage>
</organism>
<gene>
    <name evidence="13" type="ORF">AKO1_006853</name>
</gene>
<dbReference type="GO" id="GO:0016020">
    <property type="term" value="C:membrane"/>
    <property type="evidence" value="ECO:0007669"/>
    <property type="project" value="InterPro"/>
</dbReference>
<dbReference type="InterPro" id="IPR051097">
    <property type="entry name" value="Synaptobrevin-like_transport"/>
</dbReference>
<evidence type="ECO:0000256" key="10">
    <source>
        <dbReference type="SAM" id="Phobius"/>
    </source>
</evidence>
<keyword evidence="5 10" id="KW-1133">Transmembrane helix</keyword>
<dbReference type="SUPFAM" id="SSF58038">
    <property type="entry name" value="SNARE fusion complex"/>
    <property type="match status" value="1"/>
</dbReference>
<dbReference type="EMBL" id="JAOPGA020000682">
    <property type="protein sequence ID" value="KAL0480665.1"/>
    <property type="molecule type" value="Genomic_DNA"/>
</dbReference>
<protein>
    <submittedName>
        <fullName evidence="13">Vesicle-associated membrane protein</fullName>
    </submittedName>
</protein>